<dbReference type="InterPro" id="IPR058909">
    <property type="entry name" value="CD_NTase_C"/>
</dbReference>
<keyword evidence="2" id="KW-0548">Nucleotidyltransferase</keyword>
<dbReference type="AlphaFoldDB" id="A0A4S2AES9"/>
<evidence type="ECO:0000313" key="7">
    <source>
        <dbReference type="Proteomes" id="UP000310532"/>
    </source>
</evidence>
<dbReference type="Proteomes" id="UP000310532">
    <property type="component" value="Unassembled WGS sequence"/>
</dbReference>
<evidence type="ECO:0000256" key="3">
    <source>
        <dbReference type="ARBA" id="ARBA00022741"/>
    </source>
</evidence>
<reference evidence="6 7" key="1">
    <citation type="submission" date="2019-04" db="EMBL/GenBank/DDBJ databases">
        <title>Microbes associate with the intestines of laboratory mice.</title>
        <authorList>
            <person name="Navarre W."/>
            <person name="Wong E."/>
            <person name="Huang K."/>
            <person name="Tropini C."/>
            <person name="Ng K."/>
            <person name="Yu B."/>
        </authorList>
    </citation>
    <scope>NUCLEOTIDE SEQUENCE [LARGE SCALE GENOMIC DNA]</scope>
    <source>
        <strain evidence="6 7">NM69_E16B</strain>
    </source>
</reference>
<name>A0A4S2AES9_9BACE</name>
<dbReference type="EMBL" id="SRYZ01000066">
    <property type="protein sequence ID" value="TGX99426.1"/>
    <property type="molecule type" value="Genomic_DNA"/>
</dbReference>
<protein>
    <recommendedName>
        <fullName evidence="5">cGAS/DncV-like nucleotidyltransferase C-terminal helical domain-containing protein</fullName>
    </recommendedName>
</protein>
<evidence type="ECO:0000256" key="1">
    <source>
        <dbReference type="ARBA" id="ARBA00022679"/>
    </source>
</evidence>
<comment type="caution">
    <text evidence="6">The sequence shown here is derived from an EMBL/GenBank/DDBJ whole genome shotgun (WGS) entry which is preliminary data.</text>
</comment>
<keyword evidence="7" id="KW-1185">Reference proteome</keyword>
<feature type="domain" description="cGAS/DncV-like nucleotidyltransferase C-terminal helical" evidence="5">
    <location>
        <begin position="232"/>
        <end position="342"/>
    </location>
</feature>
<sequence>MADYTTLINRIESRYNPDSLREVRQNSISSLSGIDKDIAKYVKLAMNEVDPIYTNKTLEAGENAKSHLQRELQQSVDFRYQGSVMTRTHIRGVSDIDLLTITSKFQDTDYSKAKAFIENHPYSYDIETTRIKNWVNNFTRYIGDANNDLRQLRLEDERILQSHYVICDITKPKSIRITNQNLHRDVDVVVASWHDSLDYISGKGEIYKGIYIYDKQKNDRLGPDYPFLSIDRINTRSSYTEGRLKKMIRFLKNIKTDAPVNIDLTSFDINAICYDINPESYRNSYYLDLVRILWNKLYNLSQNEAEANNLKSVDGTEYIFRYNPSKLENLKRLENEVWKIYNDIK</sequence>
<keyword evidence="4" id="KW-0051">Antiviral defense</keyword>
<keyword evidence="3" id="KW-0547">Nucleotide-binding</keyword>
<proteinExistence type="predicted"/>
<evidence type="ECO:0000259" key="5">
    <source>
        <dbReference type="Pfam" id="PF26305"/>
    </source>
</evidence>
<gene>
    <name evidence="6" type="ORF">E5355_17510</name>
</gene>
<dbReference type="Pfam" id="PF26305">
    <property type="entry name" value="CD_NTase_C"/>
    <property type="match status" value="1"/>
</dbReference>
<organism evidence="6 7">
    <name type="scientific">Bacteroides muris</name>
    <name type="common">ex Afrizal et al. 2022</name>
    <dbReference type="NCBI Taxonomy" id="2516960"/>
    <lineage>
        <taxon>Bacteria</taxon>
        <taxon>Pseudomonadati</taxon>
        <taxon>Bacteroidota</taxon>
        <taxon>Bacteroidia</taxon>
        <taxon>Bacteroidales</taxon>
        <taxon>Bacteroidaceae</taxon>
        <taxon>Bacteroides</taxon>
    </lineage>
</organism>
<accession>A0A4S2AES9</accession>
<evidence type="ECO:0000313" key="6">
    <source>
        <dbReference type="EMBL" id="TGX99426.1"/>
    </source>
</evidence>
<dbReference type="SUPFAM" id="SSF81301">
    <property type="entry name" value="Nucleotidyltransferase"/>
    <property type="match status" value="1"/>
</dbReference>
<evidence type="ECO:0000256" key="4">
    <source>
        <dbReference type="ARBA" id="ARBA00023118"/>
    </source>
</evidence>
<keyword evidence="1" id="KW-0808">Transferase</keyword>
<dbReference type="RefSeq" id="WP_136011342.1">
    <property type="nucleotide sequence ID" value="NZ_SRYZ01000066.1"/>
</dbReference>
<evidence type="ECO:0000256" key="2">
    <source>
        <dbReference type="ARBA" id="ARBA00022695"/>
    </source>
</evidence>
<dbReference type="InterPro" id="IPR043519">
    <property type="entry name" value="NT_sf"/>
</dbReference>